<dbReference type="EMBL" id="OV696702">
    <property type="protein sequence ID" value="CAH1249350.1"/>
    <property type="molecule type" value="Genomic_DNA"/>
</dbReference>
<protein>
    <recommendedName>
        <fullName evidence="5">Protein HTATIP2</fullName>
    </recommendedName>
</protein>
<evidence type="ECO:0000256" key="5">
    <source>
        <dbReference type="ARBA" id="ARBA00093604"/>
    </source>
</evidence>
<comment type="subunit">
    <text evidence="4">Monomer. Forms homodimers during oxidative stress. Interacts (via N-terminus) with elongation factor EEF1A1 (via middle-region); the interaction is direct and competes with EEF1A1 binding to guanyl-nucleotide exchange factor EEF1B2, thereby inhibiting GDP for GTP exchange and reactivation of EEF1A1. Interacts with nuclear transport receptors XPO4, IPO5/RANBP5, IPO7, IPO9 and KPNB1 as well as GCN1L1/GCN1 and LRPPRC probably through their HEAT repeats. Binds NCOA5/CIA.</text>
</comment>
<dbReference type="Gene3D" id="3.40.50.720">
    <property type="entry name" value="NAD(P)-binding Rossmann-like Domain"/>
    <property type="match status" value="1"/>
</dbReference>
<evidence type="ECO:0000256" key="1">
    <source>
        <dbReference type="ARBA" id="ARBA00022857"/>
    </source>
</evidence>
<keyword evidence="8" id="KW-1185">Reference proteome</keyword>
<evidence type="ECO:0000259" key="6">
    <source>
        <dbReference type="Pfam" id="PF13460"/>
    </source>
</evidence>
<evidence type="ECO:0000256" key="2">
    <source>
        <dbReference type="ARBA" id="ARBA00022990"/>
    </source>
</evidence>
<evidence type="ECO:0000313" key="7">
    <source>
        <dbReference type="EMBL" id="CAH1249350.1"/>
    </source>
</evidence>
<dbReference type="InterPro" id="IPR016040">
    <property type="entry name" value="NAD(P)-bd_dom"/>
</dbReference>
<dbReference type="Pfam" id="PF13460">
    <property type="entry name" value="NAD_binding_10"/>
    <property type="match status" value="1"/>
</dbReference>
<dbReference type="SUPFAM" id="SSF51735">
    <property type="entry name" value="NAD(P)-binding Rossmann-fold domains"/>
    <property type="match status" value="1"/>
</dbReference>
<accession>A0A8J9Z906</accession>
<reference evidence="7" key="1">
    <citation type="submission" date="2022-01" db="EMBL/GenBank/DDBJ databases">
        <authorList>
            <person name="Braso-Vives M."/>
        </authorList>
    </citation>
    <scope>NUCLEOTIDE SEQUENCE</scope>
</reference>
<keyword evidence="1" id="KW-0521">NADP</keyword>
<dbReference type="PANTHER" id="PTHR14097:SF7">
    <property type="entry name" value="OXIDOREDUCTASE HTATIP2"/>
    <property type="match status" value="1"/>
</dbReference>
<dbReference type="FunFam" id="3.40.50.720:FF:000271">
    <property type="entry name" value="oxidoreductase HTATIP2 isoform X1"/>
    <property type="match status" value="1"/>
</dbReference>
<sequence>MAEAAPGKEDEFRSTNQTAFVVGHTGGTGLALVEELVNRNIFQKVHLIGRRKLDKHEGDKYSMLEQKIVDFEELEDYAHEFKGHSVGFVCLGTSRAKVGKEGFVRVDHDYIMKVAELAKSGGCSHFVLISATGADRNSSLLYNKLKGEVEAECADLGFQRLSIFRPGLLIAEREESRITERFFRVLLAPIIHFKPTLVSVPVETVAKAMVNIVLEPCDEPVETLDNKNIHRLAQGTWGRES</sequence>
<dbReference type="GO" id="GO:0051170">
    <property type="term" value="P:import into nucleus"/>
    <property type="evidence" value="ECO:0007669"/>
    <property type="project" value="TreeGrafter"/>
</dbReference>
<evidence type="ECO:0000256" key="3">
    <source>
        <dbReference type="ARBA" id="ARBA00023157"/>
    </source>
</evidence>
<dbReference type="GO" id="GO:0005737">
    <property type="term" value="C:cytoplasm"/>
    <property type="evidence" value="ECO:0007669"/>
    <property type="project" value="TreeGrafter"/>
</dbReference>
<dbReference type="AlphaFoldDB" id="A0A8J9Z906"/>
<feature type="domain" description="NAD(P)-binding" evidence="6">
    <location>
        <begin position="24"/>
        <end position="138"/>
    </location>
</feature>
<dbReference type="GO" id="GO:0003824">
    <property type="term" value="F:catalytic activity"/>
    <property type="evidence" value="ECO:0007669"/>
    <property type="project" value="UniProtKB-ARBA"/>
</dbReference>
<keyword evidence="3" id="KW-1015">Disulfide bond</keyword>
<proteinExistence type="predicted"/>
<keyword evidence="2" id="KW-0007">Acetylation</keyword>
<dbReference type="Proteomes" id="UP000838412">
    <property type="component" value="Chromosome 17"/>
</dbReference>
<name>A0A8J9Z906_BRALA</name>
<dbReference type="PANTHER" id="PTHR14097">
    <property type="entry name" value="OXIDOREDUCTASE HTATIP2"/>
    <property type="match status" value="1"/>
</dbReference>
<evidence type="ECO:0000256" key="4">
    <source>
        <dbReference type="ARBA" id="ARBA00093483"/>
    </source>
</evidence>
<gene>
    <name evidence="7" type="primary">HTATIP2</name>
    <name evidence="7" type="ORF">BLAG_LOCUS10485</name>
</gene>
<organism evidence="7 8">
    <name type="scientific">Branchiostoma lanceolatum</name>
    <name type="common">Common lancelet</name>
    <name type="synonym">Amphioxus lanceolatum</name>
    <dbReference type="NCBI Taxonomy" id="7740"/>
    <lineage>
        <taxon>Eukaryota</taxon>
        <taxon>Metazoa</taxon>
        <taxon>Chordata</taxon>
        <taxon>Cephalochordata</taxon>
        <taxon>Leptocardii</taxon>
        <taxon>Amphioxiformes</taxon>
        <taxon>Branchiostomatidae</taxon>
        <taxon>Branchiostoma</taxon>
    </lineage>
</organism>
<evidence type="ECO:0000313" key="8">
    <source>
        <dbReference type="Proteomes" id="UP000838412"/>
    </source>
</evidence>
<dbReference type="OrthoDB" id="430436at2759"/>
<dbReference type="CDD" id="cd05250">
    <property type="entry name" value="CC3_like_SDR_a"/>
    <property type="match status" value="1"/>
</dbReference>
<dbReference type="InterPro" id="IPR036291">
    <property type="entry name" value="NAD(P)-bd_dom_sf"/>
</dbReference>